<dbReference type="Proteomes" id="UP000234752">
    <property type="component" value="Chromosome eg_2"/>
</dbReference>
<name>A0A2K9NG68_9PROT</name>
<gene>
    <name evidence="3" type="ORF">C0V82_17005</name>
</gene>
<organism evidence="3 4">
    <name type="scientific">Niveispirillum cyanobacteriorum</name>
    <dbReference type="NCBI Taxonomy" id="1612173"/>
    <lineage>
        <taxon>Bacteria</taxon>
        <taxon>Pseudomonadati</taxon>
        <taxon>Pseudomonadota</taxon>
        <taxon>Alphaproteobacteria</taxon>
        <taxon>Rhodospirillales</taxon>
        <taxon>Azospirillaceae</taxon>
        <taxon>Niveispirillum</taxon>
    </lineage>
</organism>
<feature type="domain" description="Activator of Hsp90 ATPase homologue 1/2-like C-terminal" evidence="2">
    <location>
        <begin position="22"/>
        <end position="144"/>
    </location>
</feature>
<protein>
    <recommendedName>
        <fullName evidence="2">Activator of Hsp90 ATPase homologue 1/2-like C-terminal domain-containing protein</fullName>
    </recommendedName>
</protein>
<proteinExistence type="inferred from homology"/>
<evidence type="ECO:0000259" key="2">
    <source>
        <dbReference type="Pfam" id="PF08327"/>
    </source>
</evidence>
<dbReference type="InterPro" id="IPR013538">
    <property type="entry name" value="ASHA1/2-like_C"/>
</dbReference>
<dbReference type="Gene3D" id="3.30.530.20">
    <property type="match status" value="1"/>
</dbReference>
<dbReference type="EMBL" id="CP025612">
    <property type="protein sequence ID" value="AUN32114.1"/>
    <property type="molecule type" value="Genomic_DNA"/>
</dbReference>
<reference evidence="3 4" key="1">
    <citation type="submission" date="2017-12" db="EMBL/GenBank/DDBJ databases">
        <title>Genomes of bacteria within cyanobacterial aggregates.</title>
        <authorList>
            <person name="Cai H."/>
        </authorList>
    </citation>
    <scope>NUCLEOTIDE SEQUENCE [LARGE SCALE GENOMIC DNA]</scope>
    <source>
        <strain evidence="3 4">TH16</strain>
    </source>
</reference>
<sequence>MTGGDIMGDENKKVFRTKIKGSVEAIWRELTKTDTPQQAVFNALMVNTGFHTGAAVQMRTADRRRTLVVGEVLEYDPPRRFAHTFRFTQFDDAPCTVIYELFPQADGIVEVTLTVENIPHGTRTAKEMDQGGTNILANLKSVVETGTVPFGTRVMYAMFGVMGFVLPKRTLAENWPLQDRDAG</sequence>
<dbReference type="SUPFAM" id="SSF55961">
    <property type="entry name" value="Bet v1-like"/>
    <property type="match status" value="1"/>
</dbReference>
<accession>A0A2K9NG68</accession>
<evidence type="ECO:0000256" key="1">
    <source>
        <dbReference type="ARBA" id="ARBA00006817"/>
    </source>
</evidence>
<keyword evidence="4" id="KW-1185">Reference proteome</keyword>
<dbReference type="Pfam" id="PF08327">
    <property type="entry name" value="AHSA1"/>
    <property type="match status" value="1"/>
</dbReference>
<dbReference type="KEGG" id="ncb:C0V82_17005"/>
<dbReference type="AlphaFoldDB" id="A0A2K9NG68"/>
<evidence type="ECO:0000313" key="3">
    <source>
        <dbReference type="EMBL" id="AUN32114.1"/>
    </source>
</evidence>
<comment type="similarity">
    <text evidence="1">Belongs to the AHA1 family.</text>
</comment>
<evidence type="ECO:0000313" key="4">
    <source>
        <dbReference type="Proteomes" id="UP000234752"/>
    </source>
</evidence>
<dbReference type="InterPro" id="IPR023393">
    <property type="entry name" value="START-like_dom_sf"/>
</dbReference>